<gene>
    <name evidence="4" type="ORF">FHR38_004838</name>
</gene>
<feature type="chain" id="PRO_5031501799" evidence="2">
    <location>
        <begin position="24"/>
        <end position="245"/>
    </location>
</feature>
<keyword evidence="2" id="KW-0732">Signal</keyword>
<feature type="signal peptide" evidence="2">
    <location>
        <begin position="1"/>
        <end position="23"/>
    </location>
</feature>
<dbReference type="Proteomes" id="UP000578819">
    <property type="component" value="Unassembled WGS sequence"/>
</dbReference>
<dbReference type="PANTHER" id="PTHR38593">
    <property type="entry name" value="BLR2558 PROTEIN"/>
    <property type="match status" value="1"/>
</dbReference>
<feature type="domain" description="DUF4142" evidence="3">
    <location>
        <begin position="39"/>
        <end position="172"/>
    </location>
</feature>
<protein>
    <submittedName>
        <fullName evidence="4">Putative outer membrane protein</fullName>
    </submittedName>
</protein>
<comment type="caution">
    <text evidence="4">The sequence shown here is derived from an EMBL/GenBank/DDBJ whole genome shotgun (WGS) entry which is preliminary data.</text>
</comment>
<feature type="compositionally biased region" description="Low complexity" evidence="1">
    <location>
        <begin position="182"/>
        <end position="219"/>
    </location>
</feature>
<dbReference type="Gene3D" id="1.20.1260.10">
    <property type="match status" value="1"/>
</dbReference>
<dbReference type="EMBL" id="JACHJW010000001">
    <property type="protein sequence ID" value="MBB4961105.1"/>
    <property type="molecule type" value="Genomic_DNA"/>
</dbReference>
<keyword evidence="5" id="KW-1185">Reference proteome</keyword>
<reference evidence="4 5" key="1">
    <citation type="submission" date="2020-08" db="EMBL/GenBank/DDBJ databases">
        <title>Sequencing the genomes of 1000 actinobacteria strains.</title>
        <authorList>
            <person name="Klenk H.-P."/>
        </authorList>
    </citation>
    <scope>NUCLEOTIDE SEQUENCE [LARGE SCALE GENOMIC DNA]</scope>
    <source>
        <strain evidence="4 5">DSM 45886</strain>
    </source>
</reference>
<dbReference type="InterPro" id="IPR025419">
    <property type="entry name" value="DUF4142"/>
</dbReference>
<dbReference type="PANTHER" id="PTHR38593:SF1">
    <property type="entry name" value="BLR2558 PROTEIN"/>
    <property type="match status" value="1"/>
</dbReference>
<evidence type="ECO:0000256" key="2">
    <source>
        <dbReference type="SAM" id="SignalP"/>
    </source>
</evidence>
<evidence type="ECO:0000313" key="4">
    <source>
        <dbReference type="EMBL" id="MBB4961105.1"/>
    </source>
</evidence>
<dbReference type="RefSeq" id="WP_184536763.1">
    <property type="nucleotide sequence ID" value="NZ_JACHJW010000001.1"/>
</dbReference>
<sequence>MLGVKRLASLAGLIVLSLAPATAAHSAMSAPHAAAPSTQDQQFLKAIHQVNLMEIAAGNLAQQKGANQQVKDLGARFVTDHTQLDQTVQNTAKSVGVGLPNAPNAEQEAVLKQLRGLSGKAFDTQWVSSQLTGHAQAVQLVQSELAQGVDSMVKQVAQDALPVLQAHHEALIALAQRLGVTVPGTPSPSGTGTPRPATPGTGTPTPGTGTPTPGTGTPTPGTPSPGGTGTQGPGVTPTVPAPTVS</sequence>
<feature type="region of interest" description="Disordered" evidence="1">
    <location>
        <begin position="182"/>
        <end position="245"/>
    </location>
</feature>
<organism evidence="4 5">
    <name type="scientific">Micromonospora polyrhachis</name>
    <dbReference type="NCBI Taxonomy" id="1282883"/>
    <lineage>
        <taxon>Bacteria</taxon>
        <taxon>Bacillati</taxon>
        <taxon>Actinomycetota</taxon>
        <taxon>Actinomycetes</taxon>
        <taxon>Micromonosporales</taxon>
        <taxon>Micromonosporaceae</taxon>
        <taxon>Micromonospora</taxon>
    </lineage>
</organism>
<feature type="compositionally biased region" description="Low complexity" evidence="1">
    <location>
        <begin position="233"/>
        <end position="245"/>
    </location>
</feature>
<evidence type="ECO:0000259" key="3">
    <source>
        <dbReference type="Pfam" id="PF13628"/>
    </source>
</evidence>
<accession>A0A7W7SUA3</accession>
<dbReference type="Pfam" id="PF13628">
    <property type="entry name" value="DUF4142"/>
    <property type="match status" value="1"/>
</dbReference>
<dbReference type="InterPro" id="IPR012347">
    <property type="entry name" value="Ferritin-like"/>
</dbReference>
<proteinExistence type="predicted"/>
<evidence type="ECO:0000313" key="5">
    <source>
        <dbReference type="Proteomes" id="UP000578819"/>
    </source>
</evidence>
<dbReference type="AlphaFoldDB" id="A0A7W7SUA3"/>
<evidence type="ECO:0000256" key="1">
    <source>
        <dbReference type="SAM" id="MobiDB-lite"/>
    </source>
</evidence>
<name>A0A7W7SUA3_9ACTN</name>